<dbReference type="EMBL" id="NISJ01000002">
    <property type="protein sequence ID" value="OWR00371.1"/>
    <property type="molecule type" value="Genomic_DNA"/>
</dbReference>
<dbReference type="InterPro" id="IPR006159">
    <property type="entry name" value="Acid_CoA_mut_C"/>
</dbReference>
<evidence type="ECO:0000256" key="4">
    <source>
        <dbReference type="ARBA" id="ARBA00023235"/>
    </source>
</evidence>
<dbReference type="InterPro" id="IPR036724">
    <property type="entry name" value="Cobalamin-bd_sf"/>
</dbReference>
<keyword evidence="8" id="KW-1185">Reference proteome</keyword>
<evidence type="ECO:0000256" key="1">
    <source>
        <dbReference type="ARBA" id="ARBA00001922"/>
    </source>
</evidence>
<dbReference type="PANTHER" id="PTHR48101:SF1">
    <property type="entry name" value="METHYLMALONYL-COA MUTASE, LARGE SUBUNIT"/>
    <property type="match status" value="1"/>
</dbReference>
<keyword evidence="4" id="KW-0413">Isomerase</keyword>
<dbReference type="AlphaFoldDB" id="A0A246K478"/>
<evidence type="ECO:0000313" key="7">
    <source>
        <dbReference type="EMBL" id="OWR00371.1"/>
    </source>
</evidence>
<keyword evidence="3" id="KW-0479">Metal-binding</keyword>
<gene>
    <name evidence="7" type="ORF">CDQ91_06390</name>
</gene>
<dbReference type="GO" id="GO:0016853">
    <property type="term" value="F:isomerase activity"/>
    <property type="evidence" value="ECO:0007669"/>
    <property type="project" value="UniProtKB-KW"/>
</dbReference>
<comment type="caution">
    <text evidence="7">The sequence shown here is derived from an EMBL/GenBank/DDBJ whole genome shotgun (WGS) entry which is preliminary data.</text>
</comment>
<dbReference type="GO" id="GO:0046872">
    <property type="term" value="F:metal ion binding"/>
    <property type="evidence" value="ECO:0007669"/>
    <property type="project" value="UniProtKB-KW"/>
</dbReference>
<feature type="domain" description="B12-binding" evidence="6">
    <location>
        <begin position="7"/>
        <end position="138"/>
    </location>
</feature>
<dbReference type="OrthoDB" id="9788468at2"/>
<evidence type="ECO:0000313" key="8">
    <source>
        <dbReference type="Proteomes" id="UP000197097"/>
    </source>
</evidence>
<dbReference type="GO" id="GO:0031419">
    <property type="term" value="F:cobalamin binding"/>
    <property type="evidence" value="ECO:0007669"/>
    <property type="project" value="UniProtKB-KW"/>
</dbReference>
<reference evidence="7 8" key="1">
    <citation type="journal article" date="2002" name="Int. J. Syst. Evol. Microbiol.">
        <title>Sphingopyxis witflariensis sp. nov., isolated from activated sludge.</title>
        <authorList>
            <person name="Kampfer P."/>
            <person name="Witzenberger R."/>
            <person name="Denner E.B."/>
            <person name="Busse H.J."/>
            <person name="Neef A."/>
        </authorList>
    </citation>
    <scope>NUCLEOTIDE SEQUENCE [LARGE SCALE GENOMIC DNA]</scope>
    <source>
        <strain evidence="7 8">DSM 14551</strain>
    </source>
</reference>
<protein>
    <submittedName>
        <fullName evidence="7">Methylmalonyl-CoA mutase</fullName>
    </submittedName>
</protein>
<dbReference type="PANTHER" id="PTHR48101">
    <property type="entry name" value="METHYLMALONYL-COA MUTASE, MITOCHONDRIAL-RELATED"/>
    <property type="match status" value="1"/>
</dbReference>
<comment type="cofactor">
    <cofactor evidence="1">
        <name>adenosylcob(III)alamin</name>
        <dbReference type="ChEBI" id="CHEBI:18408"/>
    </cofactor>
</comment>
<dbReference type="PROSITE" id="PS51332">
    <property type="entry name" value="B12_BINDING"/>
    <property type="match status" value="1"/>
</dbReference>
<evidence type="ECO:0000256" key="5">
    <source>
        <dbReference type="ARBA" id="ARBA00023285"/>
    </source>
</evidence>
<dbReference type="InterPro" id="IPR006158">
    <property type="entry name" value="Cobalamin-bd"/>
</dbReference>
<evidence type="ECO:0000259" key="6">
    <source>
        <dbReference type="PROSITE" id="PS51332"/>
    </source>
</evidence>
<dbReference type="Pfam" id="PF02310">
    <property type="entry name" value="B12-binding"/>
    <property type="match status" value="1"/>
</dbReference>
<accession>A0A246K478</accession>
<dbReference type="Gene3D" id="3.40.50.280">
    <property type="entry name" value="Cobalamin-binding domain"/>
    <property type="match status" value="1"/>
</dbReference>
<proteinExistence type="predicted"/>
<dbReference type="SUPFAM" id="SSF52242">
    <property type="entry name" value="Cobalamin (vitamin B12)-binding domain"/>
    <property type="match status" value="1"/>
</dbReference>
<dbReference type="NCBIfam" id="TIGR00640">
    <property type="entry name" value="acid_CoA_mut_C"/>
    <property type="match status" value="1"/>
</dbReference>
<evidence type="ECO:0000256" key="2">
    <source>
        <dbReference type="ARBA" id="ARBA00022628"/>
    </source>
</evidence>
<keyword evidence="5" id="KW-0170">Cobalt</keyword>
<dbReference type="Proteomes" id="UP000197097">
    <property type="component" value="Unassembled WGS sequence"/>
</dbReference>
<sequence>MQDSAPKPRVLLTKSFIDSHDRAIATIALALRDAAMEVVLIDYEQPEDVVTVALQEDVDIIGLSFMSGGQVETTEKIVAELQRRDVPDLPVVVGGVIRPFDVAPLEAVGVREIFRGGAPLADVVATFDRLARAYRSRV</sequence>
<dbReference type="RefSeq" id="WP_088471864.1">
    <property type="nucleotide sequence ID" value="NZ_NISJ01000002.1"/>
</dbReference>
<name>A0A246K478_9SPHN</name>
<keyword evidence="2" id="KW-0846">Cobalamin</keyword>
<organism evidence="7 8">
    <name type="scientific">Sphingopyxis witflariensis</name>
    <dbReference type="NCBI Taxonomy" id="173675"/>
    <lineage>
        <taxon>Bacteria</taxon>
        <taxon>Pseudomonadati</taxon>
        <taxon>Pseudomonadota</taxon>
        <taxon>Alphaproteobacteria</taxon>
        <taxon>Sphingomonadales</taxon>
        <taxon>Sphingomonadaceae</taxon>
        <taxon>Sphingopyxis</taxon>
    </lineage>
</organism>
<evidence type="ECO:0000256" key="3">
    <source>
        <dbReference type="ARBA" id="ARBA00022723"/>
    </source>
</evidence>